<keyword evidence="2" id="KW-1133">Transmembrane helix</keyword>
<organism evidence="4">
    <name type="scientific">Melampsora larici-populina (strain 98AG31 / pathotype 3-4-7)</name>
    <name type="common">Poplar leaf rust fungus</name>
    <dbReference type="NCBI Taxonomy" id="747676"/>
    <lineage>
        <taxon>Eukaryota</taxon>
        <taxon>Fungi</taxon>
        <taxon>Dikarya</taxon>
        <taxon>Basidiomycota</taxon>
        <taxon>Pucciniomycotina</taxon>
        <taxon>Pucciniomycetes</taxon>
        <taxon>Pucciniales</taxon>
        <taxon>Melampsoraceae</taxon>
        <taxon>Melampsora</taxon>
    </lineage>
</organism>
<accession>F4RPT0</accession>
<sequence length="139" mass="15691">MASRKSSPYHLPCDGCISKVSTHKRRVVQQPKTNQNSTLRLSEMSERPPKNVKGTGCLTLTYEAGSYYLQKIPTVMLWRSAFRSILTHLNIMAIVAIWLAGQYPTGCFSESLKHWTPEFLPSAWGNIIQSPIICCIFET</sequence>
<evidence type="ECO:0000313" key="4">
    <source>
        <dbReference type="Proteomes" id="UP000001072"/>
    </source>
</evidence>
<keyword evidence="2" id="KW-0812">Transmembrane</keyword>
<dbReference type="KEGG" id="mlr:MELLADRAFT_107436"/>
<evidence type="ECO:0000256" key="2">
    <source>
        <dbReference type="SAM" id="Phobius"/>
    </source>
</evidence>
<evidence type="ECO:0000256" key="1">
    <source>
        <dbReference type="SAM" id="MobiDB-lite"/>
    </source>
</evidence>
<dbReference type="GeneID" id="18923173"/>
<dbReference type="VEuPathDB" id="FungiDB:MELLADRAFT_107436"/>
<protein>
    <submittedName>
        <fullName evidence="3">Uncharacterized protein</fullName>
    </submittedName>
</protein>
<feature type="compositionally biased region" description="Polar residues" evidence="1">
    <location>
        <begin position="30"/>
        <end position="40"/>
    </location>
</feature>
<keyword evidence="4" id="KW-1185">Reference proteome</keyword>
<name>F4RPT0_MELLP</name>
<dbReference type="Proteomes" id="UP000001072">
    <property type="component" value="Unassembled WGS sequence"/>
</dbReference>
<keyword evidence="2" id="KW-0472">Membrane</keyword>
<feature type="transmembrane region" description="Helical" evidence="2">
    <location>
        <begin position="81"/>
        <end position="101"/>
    </location>
</feature>
<proteinExistence type="predicted"/>
<reference evidence="4" key="1">
    <citation type="journal article" date="2011" name="Proc. Natl. Acad. Sci. U.S.A.">
        <title>Obligate biotrophy features unraveled by the genomic analysis of rust fungi.</title>
        <authorList>
            <person name="Duplessis S."/>
            <person name="Cuomo C.A."/>
            <person name="Lin Y.-C."/>
            <person name="Aerts A."/>
            <person name="Tisserant E."/>
            <person name="Veneault-Fourrey C."/>
            <person name="Joly D.L."/>
            <person name="Hacquard S."/>
            <person name="Amselem J."/>
            <person name="Cantarel B.L."/>
            <person name="Chiu R."/>
            <person name="Coutinho P.M."/>
            <person name="Feau N."/>
            <person name="Field M."/>
            <person name="Frey P."/>
            <person name="Gelhaye E."/>
            <person name="Goldberg J."/>
            <person name="Grabherr M.G."/>
            <person name="Kodira C.D."/>
            <person name="Kohler A."/>
            <person name="Kuees U."/>
            <person name="Lindquist E.A."/>
            <person name="Lucas S.M."/>
            <person name="Mago R."/>
            <person name="Mauceli E."/>
            <person name="Morin E."/>
            <person name="Murat C."/>
            <person name="Pangilinan J.L."/>
            <person name="Park R."/>
            <person name="Pearson M."/>
            <person name="Quesneville H."/>
            <person name="Rouhier N."/>
            <person name="Sakthikumar S."/>
            <person name="Salamov A.A."/>
            <person name="Schmutz J."/>
            <person name="Selles B."/>
            <person name="Shapiro H."/>
            <person name="Tanguay P."/>
            <person name="Tuskan G.A."/>
            <person name="Henrissat B."/>
            <person name="Van de Peer Y."/>
            <person name="Rouze P."/>
            <person name="Ellis J.G."/>
            <person name="Dodds P.N."/>
            <person name="Schein J.E."/>
            <person name="Zhong S."/>
            <person name="Hamelin R.C."/>
            <person name="Grigoriev I.V."/>
            <person name="Szabo L.J."/>
            <person name="Martin F."/>
        </authorList>
    </citation>
    <scope>NUCLEOTIDE SEQUENCE [LARGE SCALE GENOMIC DNA]</scope>
    <source>
        <strain evidence="4">98AG31 / pathotype 3-4-7</strain>
    </source>
</reference>
<evidence type="ECO:0000313" key="3">
    <source>
        <dbReference type="EMBL" id="EGG05685.1"/>
    </source>
</evidence>
<dbReference type="AlphaFoldDB" id="F4RPT0"/>
<dbReference type="HOGENOM" id="CLU_1845542_0_0_1"/>
<dbReference type="InParanoid" id="F4RPT0"/>
<gene>
    <name evidence="3" type="ORF">MELLADRAFT_107436</name>
</gene>
<dbReference type="EMBL" id="GL883112">
    <property type="protein sequence ID" value="EGG05685.1"/>
    <property type="molecule type" value="Genomic_DNA"/>
</dbReference>
<dbReference type="OrthoDB" id="2511861at2759"/>
<dbReference type="RefSeq" id="XP_007411174.1">
    <property type="nucleotide sequence ID" value="XM_007411112.1"/>
</dbReference>
<feature type="region of interest" description="Disordered" evidence="1">
    <location>
        <begin position="27"/>
        <end position="50"/>
    </location>
</feature>